<protein>
    <recommendedName>
        <fullName evidence="4">ATP-binding protein</fullName>
    </recommendedName>
</protein>
<sequence>MFAGMRSWRWARFDTRGDDPRAAFEAFVCQLFERWCRREHGPGFQGVRFVDGSGGDGGLDAYAELPSGDIIGLQAKWFPSDFGREQIKQIDRSFRTAVAVRPRCLARYFVALPLNLNDRTSKPAGSGGDTPRRRRPTKSRRERWDEWVAQARMDNPRVDIQLWDDGRIEQLLNEPENETLHACWFPDSVLTLGDLRARFESAKGRWLRPRYFPDLHATAQLEEDLAVRLGEPAARGRLFRELEAATSLLREARDAVARLVRLSVFTTGEIGGPPLIEASIGALDRLIAAGDALASALRRGDAIAAELPATERDLDALERLDQALRELHDRRGSMFCPTGEIRERLLRCIEGPSSSVRVLRDLWRRWQSAPRLIVYSGPPGAGKTHGLAHAVDERLRAGLPAALLRAKELPADQGWEEILRSALDRRGARIEVLLDALEATAVRADVRRRRERAHASCDGGEAPIEPEPTCFMLAIDGLEEPGQHRRWRELLGELPVHLKRHPRLRVAVTLRTASRRAILGRLDGDQLDCIEEVPLAEHGDAQRLLPVYCEHHGVEPPGPRLRWAIREPLSVRLYCELRKEDPAWEPSRRTLALPNLLRKKLDLAEEVVREELDLTSEKDTPLHCMLTAVTSAYVQGGPSRRDEAIARARAAMGPPELLSAKAWVSVLEHAENYGLLLLQTDEPETLSAPRTTYVEPAHEPLMDYLIAEQTSREVQAALARGEAPALRSPLTERPDALTQTAILLGQRGISLVGSGLWKNELPASELERLELRAIAALEGEAARAYHQWVLGRLTASMSSCRRVLAELCVPVARDEAHPFGPRFVHEALSPFAPIQRDLFWPGPSLLDEGGQPLLCGHRIDVALEELSIEPDDAADGPPLLLAWALTSLDRRWRRRLRVALARWGAGRLDELLRWLDLTIGTNDPQMVEDIAMVAFGAACLAGANPRLGALATWVDVHLLTPGSAHRREDIVVLHAARGIVERAVAVGVRVEESSLEHARLPYAAGEALLAIDAEAARKADDHEGIWPIEGALAWHVVPRAIEAFFQAPESTGARGRCLDPRVEHLLASHTSSAAVEALTPQRFAFGVIVAHLRDMGWDGAVGRNADELWARSPLAYADEADGPIWRTIALVRRAERAHDSTRKPIDTVEEKYVWTGCRMLQAYLAARVPSSSHVGQRLWTEPPVDPIMASMLEANPASDVIETAASAGLHWIGWADRHRVPTVLLKAHGQLDRANEWVQRAPEPDIRPWLQLPGHAAPPWAADASWLTLRRTVFTREPQSQAHSELHLWSGTVPSWAADLIEREEALRQPLRPSSADTLFGFAESVPALSYVDPSEATWAPWAAGVHEPLEIPSRSASGQGASIAVTPTTAMIGWESQRGESAIWMLAHWLRRSLKLTGVKRVRAPMSEEWRFHDLHGTVHAVYTWWGGAGPESHEALLMQRGSLARLLEDRGEVLVWGVRVLREPAGVLLPRHPDQEAMCRWERRQFCWLSLLRGDNVHIFRFGESGEIAGVAPEPPALGSPASHESPGRLVTAPLPNPDHAVPLSSELDDENAIPYFLWDDPMPVHEVRRRLATASPPERDRLLGKILREARDPDVWRFTSPEEVAERFSSLSRQLGRRRAFWEFLLNRWHKEGLLEHQPA</sequence>
<gene>
    <name evidence="2" type="ORF">BE21_53880</name>
</gene>
<evidence type="ECO:0000313" key="2">
    <source>
        <dbReference type="EMBL" id="KYG02965.1"/>
    </source>
</evidence>
<evidence type="ECO:0008006" key="4">
    <source>
        <dbReference type="Google" id="ProtNLM"/>
    </source>
</evidence>
<feature type="region of interest" description="Disordered" evidence="1">
    <location>
        <begin position="120"/>
        <end position="141"/>
    </location>
</feature>
<dbReference type="Proteomes" id="UP000075502">
    <property type="component" value="Unassembled WGS sequence"/>
</dbReference>
<evidence type="ECO:0000256" key="1">
    <source>
        <dbReference type="SAM" id="MobiDB-lite"/>
    </source>
</evidence>
<proteinExistence type="predicted"/>
<reference evidence="2 3" key="1">
    <citation type="submission" date="2014-02" db="EMBL/GenBank/DDBJ databases">
        <title>The small core and large imbalanced accessory genome model reveals a collaborative survival strategy of Sorangium cellulosum strains in nature.</title>
        <authorList>
            <person name="Han K."/>
            <person name="Peng R."/>
            <person name="Blom J."/>
            <person name="Li Y.-Z."/>
        </authorList>
    </citation>
    <scope>NUCLEOTIDE SEQUENCE [LARGE SCALE GENOMIC DNA]</scope>
    <source>
        <strain evidence="2 3">So0007-03</strain>
    </source>
</reference>
<feature type="compositionally biased region" description="Basic residues" evidence="1">
    <location>
        <begin position="132"/>
        <end position="141"/>
    </location>
</feature>
<organism evidence="2 3">
    <name type="scientific">Sorangium cellulosum</name>
    <name type="common">Polyangium cellulosum</name>
    <dbReference type="NCBI Taxonomy" id="56"/>
    <lineage>
        <taxon>Bacteria</taxon>
        <taxon>Pseudomonadati</taxon>
        <taxon>Myxococcota</taxon>
        <taxon>Polyangia</taxon>
        <taxon>Polyangiales</taxon>
        <taxon>Polyangiaceae</taxon>
        <taxon>Sorangium</taxon>
    </lineage>
</organism>
<comment type="caution">
    <text evidence="2">The sequence shown here is derived from an EMBL/GenBank/DDBJ whole genome shotgun (WGS) entry which is preliminary data.</text>
</comment>
<accession>A0A150TE30</accession>
<evidence type="ECO:0000313" key="3">
    <source>
        <dbReference type="Proteomes" id="UP000075502"/>
    </source>
</evidence>
<name>A0A150TE30_SORCE</name>
<dbReference type="EMBL" id="JEME01002854">
    <property type="protein sequence ID" value="KYG02965.1"/>
    <property type="molecule type" value="Genomic_DNA"/>
</dbReference>